<evidence type="ECO:0000313" key="4">
    <source>
        <dbReference type="EMBL" id="CAA7396076.1"/>
    </source>
</evidence>
<gene>
    <name evidence="4" type="ORF">SI8410_05006739</name>
</gene>
<reference evidence="4" key="1">
    <citation type="submission" date="2020-02" db="EMBL/GenBank/DDBJ databases">
        <authorList>
            <person name="Scholz U."/>
            <person name="Mascher M."/>
            <person name="Fiebig A."/>
        </authorList>
    </citation>
    <scope>NUCLEOTIDE SEQUENCE</scope>
</reference>
<dbReference type="Proteomes" id="UP000663760">
    <property type="component" value="Chromosome 5"/>
</dbReference>
<dbReference type="OrthoDB" id="10255285at2759"/>
<evidence type="ECO:0000313" key="5">
    <source>
        <dbReference type="Proteomes" id="UP000663760"/>
    </source>
</evidence>
<name>A0A7I8KFM8_SPIIN</name>
<protein>
    <submittedName>
        <fullName evidence="4">Uncharacterized protein</fullName>
    </submittedName>
</protein>
<dbReference type="InterPro" id="IPR016123">
    <property type="entry name" value="Mog1/PsbP_a/b/a-sand"/>
</dbReference>
<proteinExistence type="inferred from homology"/>
<keyword evidence="3" id="KW-0653">Protein transport</keyword>
<dbReference type="Gene3D" id="3.40.1000.10">
    <property type="entry name" value="Mog1/PsbP, alpha/beta/alpha sandwich"/>
    <property type="match status" value="1"/>
</dbReference>
<keyword evidence="5" id="KW-1185">Reference proteome</keyword>
<organism evidence="4 5">
    <name type="scientific">Spirodela intermedia</name>
    <name type="common">Intermediate duckweed</name>
    <dbReference type="NCBI Taxonomy" id="51605"/>
    <lineage>
        <taxon>Eukaryota</taxon>
        <taxon>Viridiplantae</taxon>
        <taxon>Streptophyta</taxon>
        <taxon>Embryophyta</taxon>
        <taxon>Tracheophyta</taxon>
        <taxon>Spermatophyta</taxon>
        <taxon>Magnoliopsida</taxon>
        <taxon>Liliopsida</taxon>
        <taxon>Araceae</taxon>
        <taxon>Lemnoideae</taxon>
        <taxon>Spirodela</taxon>
    </lineage>
</organism>
<dbReference type="AlphaFoldDB" id="A0A7I8KFM8"/>
<accession>A0A7I8KFM8</accession>
<evidence type="ECO:0000256" key="3">
    <source>
        <dbReference type="ARBA" id="ARBA00022927"/>
    </source>
</evidence>
<dbReference type="GO" id="GO:0005634">
    <property type="term" value="C:nucleus"/>
    <property type="evidence" value="ECO:0007669"/>
    <property type="project" value="TreeGrafter"/>
</dbReference>
<dbReference type="PANTHER" id="PTHR15837">
    <property type="entry name" value="RAN GUANINE NUCLEOTIDE RELEASE FACTOR"/>
    <property type="match status" value="1"/>
</dbReference>
<dbReference type="GO" id="GO:0005085">
    <property type="term" value="F:guanyl-nucleotide exchange factor activity"/>
    <property type="evidence" value="ECO:0007669"/>
    <property type="project" value="TreeGrafter"/>
</dbReference>
<dbReference type="GO" id="GO:0031267">
    <property type="term" value="F:small GTPase binding"/>
    <property type="evidence" value="ECO:0007669"/>
    <property type="project" value="TreeGrafter"/>
</dbReference>
<dbReference type="GO" id="GO:0006606">
    <property type="term" value="P:protein import into nucleus"/>
    <property type="evidence" value="ECO:0007669"/>
    <property type="project" value="TreeGrafter"/>
</dbReference>
<dbReference type="EMBL" id="LR746268">
    <property type="protein sequence ID" value="CAA7396076.1"/>
    <property type="molecule type" value="Genomic_DNA"/>
</dbReference>
<dbReference type="SUPFAM" id="SSF55724">
    <property type="entry name" value="Mog1p/PsbP-like"/>
    <property type="match status" value="1"/>
</dbReference>
<comment type="similarity">
    <text evidence="1">Belongs to the MOG1 family.</text>
</comment>
<sequence length="203" mass="21534">MAGEACAERPLFGGSISSTLPLRFQDVSNVRDVPDHQEAFVDPSRDESVIFELLDLKDEVGDEGSAGWFLRDLAAEQDAEGSMILEHTSAVEPSPLSHGGISSTITTAVGQMVISKDRQGREAGNLLRVYLANLRLKGVGTDVLITVYEPIMINPLSESAMTVSTGPAIPAAQSGLLPASEIFSLAVTGFKVNDWNLFGTTGA</sequence>
<dbReference type="InterPro" id="IPR007681">
    <property type="entry name" value="Mog1"/>
</dbReference>
<keyword evidence="2" id="KW-0813">Transport</keyword>
<evidence type="ECO:0000256" key="2">
    <source>
        <dbReference type="ARBA" id="ARBA00022448"/>
    </source>
</evidence>
<evidence type="ECO:0000256" key="1">
    <source>
        <dbReference type="ARBA" id="ARBA00010307"/>
    </source>
</evidence>
<dbReference type="Pfam" id="PF04603">
    <property type="entry name" value="Mog1"/>
    <property type="match status" value="1"/>
</dbReference>
<dbReference type="PANTHER" id="PTHR15837:SF0">
    <property type="entry name" value="RAN GUANINE NUCLEOTIDE RELEASE FACTOR"/>
    <property type="match status" value="1"/>
</dbReference>